<dbReference type="Proteomes" id="UP000198263">
    <property type="component" value="Unassembled WGS sequence"/>
</dbReference>
<organism evidence="4 5">
    <name type="scientific">Caballeronia concitans</name>
    <dbReference type="NCBI Taxonomy" id="1777133"/>
    <lineage>
        <taxon>Bacteria</taxon>
        <taxon>Pseudomonadati</taxon>
        <taxon>Pseudomonadota</taxon>
        <taxon>Betaproteobacteria</taxon>
        <taxon>Burkholderiales</taxon>
        <taxon>Burkholderiaceae</taxon>
        <taxon>Caballeronia</taxon>
    </lineage>
</organism>
<dbReference type="GO" id="GO:0009289">
    <property type="term" value="C:pilus"/>
    <property type="evidence" value="ECO:0007669"/>
    <property type="project" value="InterPro"/>
</dbReference>
<dbReference type="Gene3D" id="2.60.40.1090">
    <property type="entry name" value="Fimbrial-type adhesion domain"/>
    <property type="match status" value="1"/>
</dbReference>
<proteinExistence type="predicted"/>
<evidence type="ECO:0000313" key="5">
    <source>
        <dbReference type="Proteomes" id="UP000198263"/>
    </source>
</evidence>
<keyword evidence="1 2" id="KW-0732">Signal</keyword>
<feature type="signal peptide" evidence="2">
    <location>
        <begin position="1"/>
        <end position="31"/>
    </location>
</feature>
<dbReference type="Pfam" id="PF00419">
    <property type="entry name" value="Fimbrial"/>
    <property type="match status" value="1"/>
</dbReference>
<dbReference type="InterPro" id="IPR036937">
    <property type="entry name" value="Adhesion_dom_fimbrial_sf"/>
</dbReference>
<evidence type="ECO:0000256" key="2">
    <source>
        <dbReference type="SAM" id="SignalP"/>
    </source>
</evidence>
<dbReference type="PROSITE" id="PS51257">
    <property type="entry name" value="PROKAR_LIPOPROTEIN"/>
    <property type="match status" value="1"/>
</dbReference>
<dbReference type="InterPro" id="IPR050263">
    <property type="entry name" value="Bact_Fimbrial_Adh_Pro"/>
</dbReference>
<gene>
    <name evidence="4" type="ORF">AWB72_02086</name>
</gene>
<dbReference type="InterPro" id="IPR008966">
    <property type="entry name" value="Adhesion_dom_sf"/>
</dbReference>
<evidence type="ECO:0000313" key="4">
    <source>
        <dbReference type="EMBL" id="SAL26832.1"/>
    </source>
</evidence>
<sequence length="360" mass="37511">MNNMNRLALALLRRVMCWLAMLIFVPSSAWATASCTANYTSFTLTLPPTVAVARDLPNGSVLTTWSLSPSKNDYWTCIVSGSVYNGTDFETAGITTAGPTTYNATYQGVAFQVYPTNVPGVGIAMGGYTIPDSTPYGPQTFRTMGRQWNRNGTIQNGGQLIVALVKTGDITPGTATGMIAQAFSWQTLTPPPAGNVPSAGIINFYITPVVITVLTCQTPDVNVPMGIQGPADLPNVGPAPSKVASFNLSLNNCPGGLPVAGTSAGQIHNIQYQIDPSNGQVPGFSNVAALSGSPSAGGVGVQLYDNTGAVFPFGTLRTLSGFDSANGGSYAIPMTARYYRTGTLTAGPANSTMTMTVSYQ</sequence>
<reference evidence="4 5" key="1">
    <citation type="submission" date="2016-01" db="EMBL/GenBank/DDBJ databases">
        <authorList>
            <person name="Peeters C."/>
        </authorList>
    </citation>
    <scope>NUCLEOTIDE SEQUENCE [LARGE SCALE GENOMIC DNA]</scope>
    <source>
        <strain evidence="4">LMG 29315</strain>
    </source>
</reference>
<dbReference type="SUPFAM" id="SSF49401">
    <property type="entry name" value="Bacterial adhesins"/>
    <property type="match status" value="1"/>
</dbReference>
<protein>
    <submittedName>
        <fullName evidence="4">Fimbrial protein</fullName>
    </submittedName>
</protein>
<name>A0A658QVV7_9BURK</name>
<dbReference type="AlphaFoldDB" id="A0A658QVV7"/>
<dbReference type="OrthoDB" id="8678921at2"/>
<feature type="chain" id="PRO_5024933770" evidence="2">
    <location>
        <begin position="32"/>
        <end position="360"/>
    </location>
</feature>
<dbReference type="RefSeq" id="WP_040052116.1">
    <property type="nucleotide sequence ID" value="NZ_FCNV02000003.1"/>
</dbReference>
<dbReference type="EMBL" id="FCNV02000003">
    <property type="protein sequence ID" value="SAL26832.1"/>
    <property type="molecule type" value="Genomic_DNA"/>
</dbReference>
<dbReference type="PANTHER" id="PTHR33420:SF3">
    <property type="entry name" value="FIMBRIAL SUBUNIT ELFA"/>
    <property type="match status" value="1"/>
</dbReference>
<evidence type="ECO:0000256" key="1">
    <source>
        <dbReference type="ARBA" id="ARBA00022729"/>
    </source>
</evidence>
<feature type="domain" description="Fimbrial-type adhesion" evidence="3">
    <location>
        <begin position="218"/>
        <end position="360"/>
    </location>
</feature>
<dbReference type="PANTHER" id="PTHR33420">
    <property type="entry name" value="FIMBRIAL SUBUNIT ELFA-RELATED"/>
    <property type="match status" value="1"/>
</dbReference>
<dbReference type="Gene3D" id="2.60.40.3310">
    <property type="match status" value="1"/>
</dbReference>
<keyword evidence="5" id="KW-1185">Reference proteome</keyword>
<dbReference type="InterPro" id="IPR000259">
    <property type="entry name" value="Adhesion_dom_fimbrial"/>
</dbReference>
<accession>A0A658QVV7</accession>
<dbReference type="GO" id="GO:0043709">
    <property type="term" value="P:cell adhesion involved in single-species biofilm formation"/>
    <property type="evidence" value="ECO:0007669"/>
    <property type="project" value="TreeGrafter"/>
</dbReference>
<comment type="caution">
    <text evidence="4">The sequence shown here is derived from an EMBL/GenBank/DDBJ whole genome shotgun (WGS) entry which is preliminary data.</text>
</comment>
<evidence type="ECO:0000259" key="3">
    <source>
        <dbReference type="Pfam" id="PF00419"/>
    </source>
</evidence>